<keyword evidence="2" id="KW-1185">Reference proteome</keyword>
<dbReference type="EMBL" id="ATDP01000109">
    <property type="protein sequence ID" value="EQB10872.1"/>
    <property type="molecule type" value="Genomic_DNA"/>
</dbReference>
<protein>
    <submittedName>
        <fullName evidence="1">Uncharacterized protein</fullName>
    </submittedName>
</protein>
<gene>
    <name evidence="1" type="ORF">RLDS_25890</name>
</gene>
<accession>T0HD35</accession>
<dbReference type="AlphaFoldDB" id="T0HD35"/>
<evidence type="ECO:0000313" key="2">
    <source>
        <dbReference type="Proteomes" id="UP000015531"/>
    </source>
</evidence>
<evidence type="ECO:0000313" key="1">
    <source>
        <dbReference type="EMBL" id="EQB10872.1"/>
    </source>
</evidence>
<proteinExistence type="predicted"/>
<comment type="caution">
    <text evidence="1">The sequence shown here is derived from an EMBL/GenBank/DDBJ whole genome shotgun (WGS) entry which is preliminary data.</text>
</comment>
<sequence length="48" mass="5759">MMAAPLLRCTIEWQLFGERNAQEDRDLDDFEGRHCRWWHRSVNLVGKA</sequence>
<reference evidence="1 2" key="1">
    <citation type="journal article" date="2013" name="Genome Announc.">
        <title>Draft Genome Sequence of Sphingobium lactosutens Strain DS20T, Isolated from a Hexachlorocyclohexane Dumpsite.</title>
        <authorList>
            <person name="Kumar R."/>
            <person name="Dwivedi V."/>
            <person name="Negi V."/>
            <person name="Khurana J.P."/>
            <person name="Lal R."/>
        </authorList>
    </citation>
    <scope>NUCLEOTIDE SEQUENCE [LARGE SCALE GENOMIC DNA]</scope>
    <source>
        <strain evidence="1 2">DS20</strain>
    </source>
</reference>
<dbReference type="Proteomes" id="UP000015531">
    <property type="component" value="Unassembled WGS sequence"/>
</dbReference>
<organism evidence="1 2">
    <name type="scientific">Sphingobium lactosutens DS20</name>
    <dbReference type="NCBI Taxonomy" id="1331060"/>
    <lineage>
        <taxon>Bacteria</taxon>
        <taxon>Pseudomonadati</taxon>
        <taxon>Pseudomonadota</taxon>
        <taxon>Alphaproteobacteria</taxon>
        <taxon>Sphingomonadales</taxon>
        <taxon>Sphingomonadaceae</taxon>
        <taxon>Sphingobium</taxon>
    </lineage>
</organism>
<name>T0HD35_9SPHN</name>